<reference evidence="1 2" key="1">
    <citation type="submission" date="2015-09" db="EMBL/GenBank/DDBJ databases">
        <title>Genome sequencing project for genomic taxonomy and phylogenomics of Bacillus-like bacteria.</title>
        <authorList>
            <person name="Liu B."/>
            <person name="Wang J."/>
            <person name="Zhu Y."/>
            <person name="Liu G."/>
            <person name="Chen Q."/>
            <person name="Chen Z."/>
            <person name="Lan J."/>
            <person name="Che J."/>
            <person name="Ge C."/>
            <person name="Shi H."/>
            <person name="Pan Z."/>
            <person name="Liu X."/>
        </authorList>
    </citation>
    <scope>NUCLEOTIDE SEQUENCE [LARGE SCALE GENOMIC DNA]</scope>
    <source>
        <strain evidence="1 2">DSM 19153</strain>
    </source>
</reference>
<dbReference type="Proteomes" id="UP000051061">
    <property type="component" value="Unassembled WGS sequence"/>
</dbReference>
<sequence>MRFYLASSFRNVEAVRMLATSLKKLGYTQTYDWTQHQRASEVHELKAIGELEKQAVERADFFILLLPAGKGSHVELGLALAHHKPILIYSPPGTVVDPSTFYYLSGVTHRESELNDLPAIIDEWVRST</sequence>
<dbReference type="SUPFAM" id="SSF52309">
    <property type="entry name" value="N-(deoxy)ribosyltransferase-like"/>
    <property type="match status" value="1"/>
</dbReference>
<protein>
    <recommendedName>
        <fullName evidence="3">Group-specific protein</fullName>
    </recommendedName>
</protein>
<proteinExistence type="predicted"/>
<evidence type="ECO:0000313" key="2">
    <source>
        <dbReference type="Proteomes" id="UP000051061"/>
    </source>
</evidence>
<evidence type="ECO:0008006" key="3">
    <source>
        <dbReference type="Google" id="ProtNLM"/>
    </source>
</evidence>
<organism evidence="1 2">
    <name type="scientific">Alkalicoccobacillus plakortidis</name>
    <dbReference type="NCBI Taxonomy" id="444060"/>
    <lineage>
        <taxon>Bacteria</taxon>
        <taxon>Bacillati</taxon>
        <taxon>Bacillota</taxon>
        <taxon>Bacilli</taxon>
        <taxon>Bacillales</taxon>
        <taxon>Bacillaceae</taxon>
        <taxon>Alkalicoccobacillus</taxon>
    </lineage>
</organism>
<gene>
    <name evidence="1" type="ORF">AN965_03970</name>
</gene>
<keyword evidence="2" id="KW-1185">Reference proteome</keyword>
<name>A0A9D5DTF7_9BACI</name>
<dbReference type="AlphaFoldDB" id="A0A9D5DTF7"/>
<accession>A0A9D5DTF7</accession>
<dbReference type="Gene3D" id="3.40.50.450">
    <property type="match status" value="1"/>
</dbReference>
<dbReference type="EMBL" id="LJJD01000008">
    <property type="protein sequence ID" value="KQL58449.1"/>
    <property type="molecule type" value="Genomic_DNA"/>
</dbReference>
<comment type="caution">
    <text evidence="1">The sequence shown here is derived from an EMBL/GenBank/DDBJ whole genome shotgun (WGS) entry which is preliminary data.</text>
</comment>
<evidence type="ECO:0000313" key="1">
    <source>
        <dbReference type="EMBL" id="KQL58449.1"/>
    </source>
</evidence>